<sequence length="214" mass="24431">MFATMLIFCEVTNPCDLWAKYCEIFVDDLYLRSIRELGNMALELPHDELKNMALCEIENILNKSDRAFSGTAVLFGEDFRKLLPVVPKKSREGIVVASLQRSDLWAECHVFRLTTNMRVSLGNLTDETRKEVEDFSKWILDVGDGILPSLPLSANGESNWIRIPNDLLIKDQGRGIQVLIDDIYPNLKEHYLDSSYLQKRAILAPKNVDVDEIN</sequence>
<keyword evidence="1" id="KW-0234">DNA repair</keyword>
<dbReference type="GO" id="GO:0006281">
    <property type="term" value="P:DNA repair"/>
    <property type="evidence" value="ECO:0007669"/>
    <property type="project" value="UniProtKB-KW"/>
</dbReference>
<keyword evidence="1" id="KW-0067">ATP-binding</keyword>
<accession>A0AAP0RYJ4</accession>
<keyword evidence="1" id="KW-0227">DNA damage</keyword>
<dbReference type="AlphaFoldDB" id="A0AAP0RYJ4"/>
<evidence type="ECO:0000259" key="2">
    <source>
        <dbReference type="Pfam" id="PF05970"/>
    </source>
</evidence>
<dbReference type="GO" id="GO:0016787">
    <property type="term" value="F:hydrolase activity"/>
    <property type="evidence" value="ECO:0007669"/>
    <property type="project" value="UniProtKB-KW"/>
</dbReference>
<dbReference type="PANTHER" id="PTHR10492:SF90">
    <property type="entry name" value="ATP-DEPENDENT DNA HELICASE"/>
    <property type="match status" value="1"/>
</dbReference>
<dbReference type="GO" id="GO:0043139">
    <property type="term" value="F:5'-3' DNA helicase activity"/>
    <property type="evidence" value="ECO:0007669"/>
    <property type="project" value="UniProtKB-EC"/>
</dbReference>
<keyword evidence="1" id="KW-0378">Hydrolase</keyword>
<evidence type="ECO:0000313" key="4">
    <source>
        <dbReference type="Proteomes" id="UP001415857"/>
    </source>
</evidence>
<dbReference type="InterPro" id="IPR010285">
    <property type="entry name" value="DNA_helicase_pif1-like_DEAD"/>
</dbReference>
<organism evidence="3 4">
    <name type="scientific">Liquidambar formosana</name>
    <name type="common">Formosan gum</name>
    <dbReference type="NCBI Taxonomy" id="63359"/>
    <lineage>
        <taxon>Eukaryota</taxon>
        <taxon>Viridiplantae</taxon>
        <taxon>Streptophyta</taxon>
        <taxon>Embryophyta</taxon>
        <taxon>Tracheophyta</taxon>
        <taxon>Spermatophyta</taxon>
        <taxon>Magnoliopsida</taxon>
        <taxon>eudicotyledons</taxon>
        <taxon>Gunneridae</taxon>
        <taxon>Pentapetalae</taxon>
        <taxon>Saxifragales</taxon>
        <taxon>Altingiaceae</taxon>
        <taxon>Liquidambar</taxon>
    </lineage>
</organism>
<keyword evidence="1" id="KW-0347">Helicase</keyword>
<proteinExistence type="inferred from homology"/>
<evidence type="ECO:0000256" key="1">
    <source>
        <dbReference type="RuleBase" id="RU363044"/>
    </source>
</evidence>
<comment type="similarity">
    <text evidence="1">Belongs to the helicase family.</text>
</comment>
<dbReference type="PANTHER" id="PTHR10492">
    <property type="match status" value="1"/>
</dbReference>
<dbReference type="GO" id="GO:0006310">
    <property type="term" value="P:DNA recombination"/>
    <property type="evidence" value="ECO:0007669"/>
    <property type="project" value="UniProtKB-KW"/>
</dbReference>
<name>A0AAP0RYJ4_LIQFO</name>
<dbReference type="EC" id="5.6.2.3" evidence="1"/>
<comment type="caution">
    <text evidence="3">The sequence shown here is derived from an EMBL/GenBank/DDBJ whole genome shotgun (WGS) entry which is preliminary data.</text>
</comment>
<comment type="cofactor">
    <cofactor evidence="1">
        <name>Mg(2+)</name>
        <dbReference type="ChEBI" id="CHEBI:18420"/>
    </cofactor>
</comment>
<gene>
    <name evidence="3" type="ORF">L1049_015917</name>
</gene>
<feature type="domain" description="DNA helicase Pif1-like DEAD-box helicase" evidence="2">
    <location>
        <begin position="59"/>
        <end position="147"/>
    </location>
</feature>
<dbReference type="EMBL" id="JBBPBK010000004">
    <property type="protein sequence ID" value="KAK9287496.1"/>
    <property type="molecule type" value="Genomic_DNA"/>
</dbReference>
<protein>
    <recommendedName>
        <fullName evidence="1">ATP-dependent DNA helicase</fullName>
        <ecNumber evidence="1">5.6.2.3</ecNumber>
    </recommendedName>
</protein>
<dbReference type="GO" id="GO:0000723">
    <property type="term" value="P:telomere maintenance"/>
    <property type="evidence" value="ECO:0007669"/>
    <property type="project" value="InterPro"/>
</dbReference>
<keyword evidence="1" id="KW-0233">DNA recombination</keyword>
<dbReference type="GO" id="GO:0005524">
    <property type="term" value="F:ATP binding"/>
    <property type="evidence" value="ECO:0007669"/>
    <property type="project" value="UniProtKB-KW"/>
</dbReference>
<keyword evidence="4" id="KW-1185">Reference proteome</keyword>
<comment type="catalytic activity">
    <reaction evidence="1">
        <text>ATP + H2O = ADP + phosphate + H(+)</text>
        <dbReference type="Rhea" id="RHEA:13065"/>
        <dbReference type="ChEBI" id="CHEBI:15377"/>
        <dbReference type="ChEBI" id="CHEBI:15378"/>
        <dbReference type="ChEBI" id="CHEBI:30616"/>
        <dbReference type="ChEBI" id="CHEBI:43474"/>
        <dbReference type="ChEBI" id="CHEBI:456216"/>
        <dbReference type="EC" id="5.6.2.3"/>
    </reaction>
</comment>
<reference evidence="3 4" key="1">
    <citation type="journal article" date="2024" name="Plant J.">
        <title>Genome sequences and population genomics reveal climatic adaptation and genomic divergence between two closely related sweetgum species.</title>
        <authorList>
            <person name="Xu W.Q."/>
            <person name="Ren C.Q."/>
            <person name="Zhang X.Y."/>
            <person name="Comes H.P."/>
            <person name="Liu X.H."/>
            <person name="Li Y.G."/>
            <person name="Kettle C.J."/>
            <person name="Jalonen R."/>
            <person name="Gaisberger H."/>
            <person name="Ma Y.Z."/>
            <person name="Qiu Y.X."/>
        </authorList>
    </citation>
    <scope>NUCLEOTIDE SEQUENCE [LARGE SCALE GENOMIC DNA]</scope>
    <source>
        <strain evidence="3">Hangzhou</strain>
    </source>
</reference>
<keyword evidence="1" id="KW-0547">Nucleotide-binding</keyword>
<dbReference type="Proteomes" id="UP001415857">
    <property type="component" value="Unassembled WGS sequence"/>
</dbReference>
<evidence type="ECO:0000313" key="3">
    <source>
        <dbReference type="EMBL" id="KAK9287496.1"/>
    </source>
</evidence>
<dbReference type="Pfam" id="PF05970">
    <property type="entry name" value="PIF1"/>
    <property type="match status" value="1"/>
</dbReference>